<comment type="caution">
    <text evidence="5">The sequence shown here is derived from an EMBL/GenBank/DDBJ whole genome shotgun (WGS) entry which is preliminary data.</text>
</comment>
<organism evidence="5 6">
    <name type="scientific">Xanthocytophaga agilis</name>
    <dbReference type="NCBI Taxonomy" id="3048010"/>
    <lineage>
        <taxon>Bacteria</taxon>
        <taxon>Pseudomonadati</taxon>
        <taxon>Bacteroidota</taxon>
        <taxon>Cytophagia</taxon>
        <taxon>Cytophagales</taxon>
        <taxon>Rhodocytophagaceae</taxon>
        <taxon>Xanthocytophaga</taxon>
    </lineage>
</organism>
<dbReference type="EMBL" id="JASJOU010000010">
    <property type="protein sequence ID" value="MDJ1504184.1"/>
    <property type="molecule type" value="Genomic_DNA"/>
</dbReference>
<keyword evidence="3" id="KW-0804">Transcription</keyword>
<dbReference type="InterPro" id="IPR050204">
    <property type="entry name" value="AraC_XylS_family_regulators"/>
</dbReference>
<evidence type="ECO:0000256" key="3">
    <source>
        <dbReference type="ARBA" id="ARBA00023163"/>
    </source>
</evidence>
<gene>
    <name evidence="5" type="ORF">QNI22_26215</name>
</gene>
<dbReference type="RefSeq" id="WP_314515187.1">
    <property type="nucleotide sequence ID" value="NZ_JASJOU010000010.1"/>
</dbReference>
<dbReference type="PANTHER" id="PTHR46796">
    <property type="entry name" value="HTH-TYPE TRANSCRIPTIONAL ACTIVATOR RHAS-RELATED"/>
    <property type="match status" value="1"/>
</dbReference>
<keyword evidence="6" id="KW-1185">Reference proteome</keyword>
<dbReference type="SMART" id="SM00342">
    <property type="entry name" value="HTH_ARAC"/>
    <property type="match status" value="1"/>
</dbReference>
<dbReference type="PROSITE" id="PS01124">
    <property type="entry name" value="HTH_ARAC_FAMILY_2"/>
    <property type="match status" value="1"/>
</dbReference>
<keyword evidence="1" id="KW-0805">Transcription regulation</keyword>
<dbReference type="GO" id="GO:0043565">
    <property type="term" value="F:sequence-specific DNA binding"/>
    <property type="evidence" value="ECO:0007669"/>
    <property type="project" value="InterPro"/>
</dbReference>
<evidence type="ECO:0000313" key="6">
    <source>
        <dbReference type="Proteomes" id="UP001232063"/>
    </source>
</evidence>
<dbReference type="SUPFAM" id="SSF46689">
    <property type="entry name" value="Homeodomain-like"/>
    <property type="match status" value="1"/>
</dbReference>
<dbReference type="InterPro" id="IPR009057">
    <property type="entry name" value="Homeodomain-like_sf"/>
</dbReference>
<dbReference type="Pfam" id="PF12833">
    <property type="entry name" value="HTH_18"/>
    <property type="match status" value="1"/>
</dbReference>
<reference evidence="5" key="1">
    <citation type="submission" date="2023-05" db="EMBL/GenBank/DDBJ databases">
        <authorList>
            <person name="Zhang X."/>
        </authorList>
    </citation>
    <scope>NUCLEOTIDE SEQUENCE</scope>
    <source>
        <strain evidence="5">BD1B2-1</strain>
    </source>
</reference>
<proteinExistence type="predicted"/>
<evidence type="ECO:0000313" key="5">
    <source>
        <dbReference type="EMBL" id="MDJ1504184.1"/>
    </source>
</evidence>
<evidence type="ECO:0000256" key="1">
    <source>
        <dbReference type="ARBA" id="ARBA00023015"/>
    </source>
</evidence>
<dbReference type="InterPro" id="IPR018060">
    <property type="entry name" value="HTH_AraC"/>
</dbReference>
<dbReference type="Gene3D" id="1.10.10.60">
    <property type="entry name" value="Homeodomain-like"/>
    <property type="match status" value="1"/>
</dbReference>
<sequence>MPVDLFRHIVKKESSSYFQTFTPSSDLTSVIEYFFLYTITSSRKEELAFADGIPILVFLLEKSSAIQFYTTTDTQATTTEGYLSGLFLEKTYIESLYPGQQMLGVRFTATGLYNLLQRPLSTLADHIFHDVDTLFGENRPMLYESFTITEKINTIEKWIREQLKGHIVSTSLFEEIIYYICTHQSEINLRELAVRFQVNYKWLERKFLIYTGLTPKEFIRLQRFLPCIFELQETNGNDLMGLAINHGFYDQNHFIKEFKQFTQKTPLQFLKHSLQPLYKLPD</sequence>
<name>A0AAE3RA42_9BACT</name>
<dbReference type="PANTHER" id="PTHR46796:SF13">
    <property type="entry name" value="HTH-TYPE TRANSCRIPTIONAL ACTIVATOR RHAS"/>
    <property type="match status" value="1"/>
</dbReference>
<protein>
    <submittedName>
        <fullName evidence="5">AraC family transcriptional regulator</fullName>
    </submittedName>
</protein>
<keyword evidence="2" id="KW-0238">DNA-binding</keyword>
<feature type="domain" description="HTH araC/xylS-type" evidence="4">
    <location>
        <begin position="174"/>
        <end position="272"/>
    </location>
</feature>
<dbReference type="InterPro" id="IPR046532">
    <property type="entry name" value="DUF6597"/>
</dbReference>
<accession>A0AAE3RA42</accession>
<dbReference type="Pfam" id="PF20240">
    <property type="entry name" value="DUF6597"/>
    <property type="match status" value="1"/>
</dbReference>
<dbReference type="GO" id="GO:0003700">
    <property type="term" value="F:DNA-binding transcription factor activity"/>
    <property type="evidence" value="ECO:0007669"/>
    <property type="project" value="InterPro"/>
</dbReference>
<dbReference type="AlphaFoldDB" id="A0AAE3RA42"/>
<dbReference type="Proteomes" id="UP001232063">
    <property type="component" value="Unassembled WGS sequence"/>
</dbReference>
<evidence type="ECO:0000259" key="4">
    <source>
        <dbReference type="PROSITE" id="PS01124"/>
    </source>
</evidence>
<evidence type="ECO:0000256" key="2">
    <source>
        <dbReference type="ARBA" id="ARBA00023125"/>
    </source>
</evidence>